<dbReference type="NCBIfam" id="NF005216">
    <property type="entry name" value="PRK06703.1"/>
    <property type="match status" value="1"/>
</dbReference>
<proteinExistence type="inferred from homology"/>
<keyword evidence="5 8" id="KW-0285">Flavoprotein</keyword>
<name>A0A329MW57_9BACL</name>
<organism evidence="10 11">
    <name type="scientific">Paenibacillus contaminans</name>
    <dbReference type="NCBI Taxonomy" id="450362"/>
    <lineage>
        <taxon>Bacteria</taxon>
        <taxon>Bacillati</taxon>
        <taxon>Bacillota</taxon>
        <taxon>Bacilli</taxon>
        <taxon>Bacillales</taxon>
        <taxon>Paenibacillaceae</taxon>
        <taxon>Paenibacillus</taxon>
    </lineage>
</organism>
<dbReference type="RefSeq" id="WP_113030406.1">
    <property type="nucleotide sequence ID" value="NZ_QMFB01000003.1"/>
</dbReference>
<evidence type="ECO:0000256" key="2">
    <source>
        <dbReference type="ARBA" id="ARBA00003297"/>
    </source>
</evidence>
<evidence type="ECO:0000256" key="3">
    <source>
        <dbReference type="ARBA" id="ARBA00005267"/>
    </source>
</evidence>
<dbReference type="InterPro" id="IPR010087">
    <property type="entry name" value="Flav_short"/>
</dbReference>
<evidence type="ECO:0000256" key="6">
    <source>
        <dbReference type="ARBA" id="ARBA00022643"/>
    </source>
</evidence>
<evidence type="ECO:0000256" key="1">
    <source>
        <dbReference type="ARBA" id="ARBA00001917"/>
    </source>
</evidence>
<dbReference type="GO" id="GO:0016651">
    <property type="term" value="F:oxidoreductase activity, acting on NAD(P)H"/>
    <property type="evidence" value="ECO:0007669"/>
    <property type="project" value="UniProtKB-ARBA"/>
</dbReference>
<reference evidence="10 11" key="1">
    <citation type="journal article" date="2009" name="Int. J. Syst. Evol. Microbiol.">
        <title>Paenibacillus contaminans sp. nov., isolated from a contaminated laboratory plate.</title>
        <authorList>
            <person name="Chou J.H."/>
            <person name="Lee J.H."/>
            <person name="Lin M.C."/>
            <person name="Chang P.S."/>
            <person name="Arun A.B."/>
            <person name="Young C.C."/>
            <person name="Chen W.M."/>
        </authorList>
    </citation>
    <scope>NUCLEOTIDE SEQUENCE [LARGE SCALE GENOMIC DNA]</scope>
    <source>
        <strain evidence="10 11">CKOBP-6</strain>
    </source>
</reference>
<comment type="cofactor">
    <cofactor evidence="1 8">
        <name>FMN</name>
        <dbReference type="ChEBI" id="CHEBI:58210"/>
    </cofactor>
</comment>
<evidence type="ECO:0000259" key="9">
    <source>
        <dbReference type="PROSITE" id="PS50902"/>
    </source>
</evidence>
<evidence type="ECO:0000256" key="5">
    <source>
        <dbReference type="ARBA" id="ARBA00022630"/>
    </source>
</evidence>
<keyword evidence="7 8" id="KW-0249">Electron transport</keyword>
<keyword evidence="6 8" id="KW-0288">FMN</keyword>
<accession>A0A329MW57</accession>
<dbReference type="Pfam" id="PF00258">
    <property type="entry name" value="Flavodoxin_1"/>
    <property type="match status" value="1"/>
</dbReference>
<dbReference type="EMBL" id="QMFB01000003">
    <property type="protein sequence ID" value="RAV22097.1"/>
    <property type="molecule type" value="Genomic_DNA"/>
</dbReference>
<evidence type="ECO:0000313" key="10">
    <source>
        <dbReference type="EMBL" id="RAV22097.1"/>
    </source>
</evidence>
<dbReference type="PROSITE" id="PS00201">
    <property type="entry name" value="FLAVODOXIN"/>
    <property type="match status" value="1"/>
</dbReference>
<dbReference type="Proteomes" id="UP000250369">
    <property type="component" value="Unassembled WGS sequence"/>
</dbReference>
<keyword evidence="4 8" id="KW-0813">Transport</keyword>
<dbReference type="GO" id="GO:0009055">
    <property type="term" value="F:electron transfer activity"/>
    <property type="evidence" value="ECO:0007669"/>
    <property type="project" value="UniProtKB-UniRule"/>
</dbReference>
<evidence type="ECO:0000256" key="8">
    <source>
        <dbReference type="RuleBase" id="RU367037"/>
    </source>
</evidence>
<dbReference type="NCBIfam" id="NF005246">
    <property type="entry name" value="PRK06756.1"/>
    <property type="match status" value="1"/>
</dbReference>
<dbReference type="AlphaFoldDB" id="A0A329MW57"/>
<protein>
    <recommendedName>
        <fullName evidence="8">Flavodoxin</fullName>
    </recommendedName>
</protein>
<dbReference type="OrthoDB" id="9790745at2"/>
<evidence type="ECO:0000313" key="11">
    <source>
        <dbReference type="Proteomes" id="UP000250369"/>
    </source>
</evidence>
<dbReference type="GO" id="GO:0010181">
    <property type="term" value="F:FMN binding"/>
    <property type="evidence" value="ECO:0007669"/>
    <property type="project" value="UniProtKB-UniRule"/>
</dbReference>
<evidence type="ECO:0000256" key="7">
    <source>
        <dbReference type="ARBA" id="ARBA00022982"/>
    </source>
</evidence>
<keyword evidence="11" id="KW-1185">Reference proteome</keyword>
<gene>
    <name evidence="10" type="ORF">DQG23_08675</name>
</gene>
<comment type="function">
    <text evidence="2 8">Low-potential electron donor to a number of redox enzymes.</text>
</comment>
<comment type="caution">
    <text evidence="10">The sequence shown here is derived from an EMBL/GenBank/DDBJ whole genome shotgun (WGS) entry which is preliminary data.</text>
</comment>
<dbReference type="InterPro" id="IPR050619">
    <property type="entry name" value="Flavodoxin"/>
</dbReference>
<dbReference type="Gene3D" id="3.40.50.360">
    <property type="match status" value="1"/>
</dbReference>
<dbReference type="PROSITE" id="PS50902">
    <property type="entry name" value="FLAVODOXIN_LIKE"/>
    <property type="match status" value="1"/>
</dbReference>
<feature type="domain" description="Flavodoxin-like" evidence="9">
    <location>
        <begin position="4"/>
        <end position="143"/>
    </location>
</feature>
<sequence length="150" mass="16524">MKKVIVVYASMTGNTQDMAEAIAEGLREQCEDVTVKEAFDANASELLDYDGILLGAYTWGDGDLPDEFLDFYEEMEGLDLQGKLGAAFGSGDTSYPLYCAAVDTITVKLRELGSEVRLDGLKMELSPNSDDKELCRQFGRTFISHLLAMQ</sequence>
<dbReference type="InterPro" id="IPR029039">
    <property type="entry name" value="Flavoprotein-like_sf"/>
</dbReference>
<dbReference type="PANTHER" id="PTHR42809">
    <property type="entry name" value="FLAVODOXIN 2"/>
    <property type="match status" value="1"/>
</dbReference>
<evidence type="ECO:0000256" key="4">
    <source>
        <dbReference type="ARBA" id="ARBA00022448"/>
    </source>
</evidence>
<dbReference type="SUPFAM" id="SSF52218">
    <property type="entry name" value="Flavoproteins"/>
    <property type="match status" value="1"/>
</dbReference>
<dbReference type="NCBIfam" id="TIGR01753">
    <property type="entry name" value="flav_short"/>
    <property type="match status" value="1"/>
</dbReference>
<dbReference type="InterPro" id="IPR001226">
    <property type="entry name" value="Flavodoxin_CS"/>
</dbReference>
<dbReference type="PANTHER" id="PTHR42809:SF1">
    <property type="entry name" value="FLAVODOXIN 1"/>
    <property type="match status" value="1"/>
</dbReference>
<dbReference type="InterPro" id="IPR008254">
    <property type="entry name" value="Flavodoxin/NO_synth"/>
</dbReference>
<comment type="similarity">
    <text evidence="3 8">Belongs to the flavodoxin family.</text>
</comment>